<dbReference type="InterPro" id="IPR020472">
    <property type="entry name" value="WD40_PAC1"/>
</dbReference>
<gene>
    <name evidence="5" type="ORF">PG986_009822</name>
</gene>
<name>A0ABR1Q8R9_9PEZI</name>
<evidence type="ECO:0000256" key="4">
    <source>
        <dbReference type="SAM" id="MobiDB-lite"/>
    </source>
</evidence>
<feature type="region of interest" description="Disordered" evidence="4">
    <location>
        <begin position="1"/>
        <end position="32"/>
    </location>
</feature>
<dbReference type="EMBL" id="JAQQWE010000006">
    <property type="protein sequence ID" value="KAK7948936.1"/>
    <property type="molecule type" value="Genomic_DNA"/>
</dbReference>
<feature type="compositionally biased region" description="Basic and acidic residues" evidence="4">
    <location>
        <begin position="363"/>
        <end position="377"/>
    </location>
</feature>
<dbReference type="PANTHER" id="PTHR19848">
    <property type="entry name" value="WD40 REPEAT PROTEIN"/>
    <property type="match status" value="1"/>
</dbReference>
<protein>
    <recommendedName>
        <fullName evidence="7">WD repeat-containing protein</fullName>
    </recommendedName>
</protein>
<organism evidence="5 6">
    <name type="scientific">Apiospora aurea</name>
    <dbReference type="NCBI Taxonomy" id="335848"/>
    <lineage>
        <taxon>Eukaryota</taxon>
        <taxon>Fungi</taxon>
        <taxon>Dikarya</taxon>
        <taxon>Ascomycota</taxon>
        <taxon>Pezizomycotina</taxon>
        <taxon>Sordariomycetes</taxon>
        <taxon>Xylariomycetidae</taxon>
        <taxon>Amphisphaeriales</taxon>
        <taxon>Apiosporaceae</taxon>
        <taxon>Apiospora</taxon>
    </lineage>
</organism>
<feature type="repeat" description="WD" evidence="3">
    <location>
        <begin position="312"/>
        <end position="357"/>
    </location>
</feature>
<sequence length="396" mass="42831">MNKGTRPDQFFETDDAAAKRERREAKAGNKNGSPIALKSKILGAIADPSNSTSILVAESSGSVRRVNVETGDTKQVYRGPSAPVTCVAVGGPGNQTVFAGSWDKDIWSWNAASKAVGRKYSGHSDFVKAIVCTKLGGKDILISGGADKKIMAWDVESGSRLHVIQDQVGSMMAIQDLALDPESSTADELVLASASSDPHIRRWRIRLDSVEQIVEDAPEAPGTTRPTILEHETTVYKLAFDIHNDDIDLWTASGDGTAKCLSRTKGFTTDDIIKHGDHVRAVAFTEQWLVTAGRDEDVKVWDRATGKLYCALEGHYDEVTDLVTLANSPVAGTKLVSVSIDGTVRVWALDKSALDKFIQEQQDKADGVEKSTVEKAPEGLMTAEEEDELAALMDED</sequence>
<dbReference type="InterPro" id="IPR001680">
    <property type="entry name" value="WD40_rpt"/>
</dbReference>
<dbReference type="PROSITE" id="PS50082">
    <property type="entry name" value="WD_REPEATS_2"/>
    <property type="match status" value="3"/>
</dbReference>
<dbReference type="Proteomes" id="UP001391051">
    <property type="component" value="Unassembled WGS sequence"/>
</dbReference>
<dbReference type="PRINTS" id="PR00320">
    <property type="entry name" value="GPROTEINBRPT"/>
</dbReference>
<evidence type="ECO:0000256" key="2">
    <source>
        <dbReference type="ARBA" id="ARBA00022737"/>
    </source>
</evidence>
<reference evidence="5 6" key="1">
    <citation type="submission" date="2023-01" db="EMBL/GenBank/DDBJ databases">
        <title>Analysis of 21 Apiospora genomes using comparative genomics revels a genus with tremendous synthesis potential of carbohydrate active enzymes and secondary metabolites.</title>
        <authorList>
            <person name="Sorensen T."/>
        </authorList>
    </citation>
    <scope>NUCLEOTIDE SEQUENCE [LARGE SCALE GENOMIC DNA]</scope>
    <source>
        <strain evidence="5 6">CBS 24483</strain>
    </source>
</reference>
<evidence type="ECO:0000256" key="3">
    <source>
        <dbReference type="PROSITE-ProRule" id="PRU00221"/>
    </source>
</evidence>
<feature type="repeat" description="WD" evidence="3">
    <location>
        <begin position="120"/>
        <end position="163"/>
    </location>
</feature>
<proteinExistence type="predicted"/>
<dbReference type="GeneID" id="92079106"/>
<dbReference type="Pfam" id="PF00400">
    <property type="entry name" value="WD40"/>
    <property type="match status" value="4"/>
</dbReference>
<keyword evidence="6" id="KW-1185">Reference proteome</keyword>
<dbReference type="InterPro" id="IPR036322">
    <property type="entry name" value="WD40_repeat_dom_sf"/>
</dbReference>
<evidence type="ECO:0000313" key="6">
    <source>
        <dbReference type="Proteomes" id="UP001391051"/>
    </source>
</evidence>
<keyword evidence="1 3" id="KW-0853">WD repeat</keyword>
<accession>A0ABR1Q8R9</accession>
<dbReference type="Gene3D" id="2.130.10.10">
    <property type="entry name" value="YVTN repeat-like/Quinoprotein amine dehydrogenase"/>
    <property type="match status" value="2"/>
</dbReference>
<evidence type="ECO:0000313" key="5">
    <source>
        <dbReference type="EMBL" id="KAK7948936.1"/>
    </source>
</evidence>
<dbReference type="InterPro" id="IPR019775">
    <property type="entry name" value="WD40_repeat_CS"/>
</dbReference>
<evidence type="ECO:0000256" key="1">
    <source>
        <dbReference type="ARBA" id="ARBA00022574"/>
    </source>
</evidence>
<dbReference type="SMART" id="SM00320">
    <property type="entry name" value="WD40"/>
    <property type="match status" value="6"/>
</dbReference>
<feature type="region of interest" description="Disordered" evidence="4">
    <location>
        <begin position="363"/>
        <end position="384"/>
    </location>
</feature>
<dbReference type="PROSITE" id="PS50294">
    <property type="entry name" value="WD_REPEATS_REGION"/>
    <property type="match status" value="1"/>
</dbReference>
<feature type="compositionally biased region" description="Basic and acidic residues" evidence="4">
    <location>
        <begin position="16"/>
        <end position="27"/>
    </location>
</feature>
<dbReference type="InterPro" id="IPR015943">
    <property type="entry name" value="WD40/YVTN_repeat-like_dom_sf"/>
</dbReference>
<dbReference type="RefSeq" id="XP_066698442.1">
    <property type="nucleotide sequence ID" value="XM_066846044.1"/>
</dbReference>
<dbReference type="SUPFAM" id="SSF50978">
    <property type="entry name" value="WD40 repeat-like"/>
    <property type="match status" value="1"/>
</dbReference>
<evidence type="ECO:0008006" key="7">
    <source>
        <dbReference type="Google" id="ProtNLM"/>
    </source>
</evidence>
<keyword evidence="2" id="KW-0677">Repeat</keyword>
<comment type="caution">
    <text evidence="5">The sequence shown here is derived from an EMBL/GenBank/DDBJ whole genome shotgun (WGS) entry which is preliminary data.</text>
</comment>
<dbReference type="PANTHER" id="PTHR19848:SF8">
    <property type="entry name" value="F-BOX AND WD REPEAT DOMAIN CONTAINING 7"/>
    <property type="match status" value="1"/>
</dbReference>
<feature type="repeat" description="WD" evidence="3">
    <location>
        <begin position="272"/>
        <end position="311"/>
    </location>
</feature>
<dbReference type="PROSITE" id="PS00678">
    <property type="entry name" value="WD_REPEATS_1"/>
    <property type="match status" value="1"/>
</dbReference>